<reference evidence="3" key="2">
    <citation type="journal article" date="2014" name="ISME J.">
        <title>Microbial stratification in low pH oxic and suboxic macroscopic growths along an acid mine drainage.</title>
        <authorList>
            <person name="Mendez-Garcia C."/>
            <person name="Mesa V."/>
            <person name="Sprenger R.R."/>
            <person name="Richter M."/>
            <person name="Diez M.S."/>
            <person name="Solano J."/>
            <person name="Bargiela R."/>
            <person name="Golyshina O.V."/>
            <person name="Manteca A."/>
            <person name="Ramos J.L."/>
            <person name="Gallego J.R."/>
            <person name="Llorente I."/>
            <person name="Martins Dos Santos V.A."/>
            <person name="Jensen O.N."/>
            <person name="Pelaez A.I."/>
            <person name="Sanchez J."/>
            <person name="Ferrer M."/>
        </authorList>
    </citation>
    <scope>NUCLEOTIDE SEQUENCE</scope>
</reference>
<dbReference type="Pfam" id="PF01381">
    <property type="entry name" value="HTH_3"/>
    <property type="match status" value="1"/>
</dbReference>
<evidence type="ECO:0000313" key="3">
    <source>
        <dbReference type="EMBL" id="EQD38454.1"/>
    </source>
</evidence>
<sequence length="89" mass="9719">MRIASDLDQTRLAGLADVSVGALSNLERGKGSSLKTVVAVVRALGRTDWLEALAPPVTVSPIQMLRAKQKSSRTRVRVRTRDPQPSRVR</sequence>
<evidence type="ECO:0000259" key="2">
    <source>
        <dbReference type="PROSITE" id="PS50943"/>
    </source>
</evidence>
<organism evidence="3">
    <name type="scientific">mine drainage metagenome</name>
    <dbReference type="NCBI Taxonomy" id="410659"/>
    <lineage>
        <taxon>unclassified sequences</taxon>
        <taxon>metagenomes</taxon>
        <taxon>ecological metagenomes</taxon>
    </lineage>
</organism>
<protein>
    <submittedName>
        <fullName evidence="3">Transcriptional regulator, XRE family protein</fullName>
    </submittedName>
</protein>
<dbReference type="PROSITE" id="PS50943">
    <property type="entry name" value="HTH_CROC1"/>
    <property type="match status" value="1"/>
</dbReference>
<dbReference type="EMBL" id="AUZZ01008261">
    <property type="protein sequence ID" value="EQD38454.1"/>
    <property type="molecule type" value="Genomic_DNA"/>
</dbReference>
<dbReference type="InterPro" id="IPR010982">
    <property type="entry name" value="Lambda_DNA-bd_dom_sf"/>
</dbReference>
<evidence type="ECO:0000256" key="1">
    <source>
        <dbReference type="SAM" id="MobiDB-lite"/>
    </source>
</evidence>
<name>T1AC07_9ZZZZ</name>
<dbReference type="AlphaFoldDB" id="T1AC07"/>
<accession>T1AC07</accession>
<dbReference type="GO" id="GO:0003677">
    <property type="term" value="F:DNA binding"/>
    <property type="evidence" value="ECO:0007669"/>
    <property type="project" value="InterPro"/>
</dbReference>
<feature type="domain" description="HTH cro/C1-type" evidence="2">
    <location>
        <begin position="1"/>
        <end position="50"/>
    </location>
</feature>
<feature type="compositionally biased region" description="Basic and acidic residues" evidence="1">
    <location>
        <begin position="79"/>
        <end position="89"/>
    </location>
</feature>
<proteinExistence type="predicted"/>
<gene>
    <name evidence="3" type="ORF">B2A_11445</name>
</gene>
<dbReference type="SUPFAM" id="SSF47413">
    <property type="entry name" value="lambda repressor-like DNA-binding domains"/>
    <property type="match status" value="1"/>
</dbReference>
<reference evidence="3" key="1">
    <citation type="submission" date="2013-08" db="EMBL/GenBank/DDBJ databases">
        <authorList>
            <person name="Mendez C."/>
            <person name="Richter M."/>
            <person name="Ferrer M."/>
            <person name="Sanchez J."/>
        </authorList>
    </citation>
    <scope>NUCLEOTIDE SEQUENCE</scope>
</reference>
<dbReference type="InterPro" id="IPR001387">
    <property type="entry name" value="Cro/C1-type_HTH"/>
</dbReference>
<feature type="compositionally biased region" description="Basic residues" evidence="1">
    <location>
        <begin position="67"/>
        <end position="78"/>
    </location>
</feature>
<feature type="region of interest" description="Disordered" evidence="1">
    <location>
        <begin position="65"/>
        <end position="89"/>
    </location>
</feature>
<dbReference type="Gene3D" id="1.10.260.40">
    <property type="entry name" value="lambda repressor-like DNA-binding domains"/>
    <property type="match status" value="1"/>
</dbReference>
<comment type="caution">
    <text evidence="3">The sequence shown here is derived from an EMBL/GenBank/DDBJ whole genome shotgun (WGS) entry which is preliminary data.</text>
</comment>